<evidence type="ECO:0000256" key="3">
    <source>
        <dbReference type="ARBA" id="ARBA00022679"/>
    </source>
</evidence>
<evidence type="ECO:0000256" key="2">
    <source>
        <dbReference type="ARBA" id="ARBA00012485"/>
    </source>
</evidence>
<dbReference type="EC" id="2.3.2.26" evidence="2"/>
<dbReference type="STRING" id="684364.F4NTX8"/>
<dbReference type="AlphaFoldDB" id="F4NTX8"/>
<dbReference type="Gene3D" id="3.30.2160.10">
    <property type="entry name" value="Hect, E3 ligase catalytic domain"/>
    <property type="match status" value="1"/>
</dbReference>
<dbReference type="PANTHER" id="PTHR45700">
    <property type="entry name" value="UBIQUITIN-PROTEIN LIGASE E3C"/>
    <property type="match status" value="1"/>
</dbReference>
<dbReference type="RefSeq" id="XP_006675029.1">
    <property type="nucleotide sequence ID" value="XM_006674966.1"/>
</dbReference>
<dbReference type="InterPro" id="IPR044611">
    <property type="entry name" value="E3A/B/C-like"/>
</dbReference>
<dbReference type="FunFam" id="3.30.2410.10:FF:000003">
    <property type="entry name" value="probable E3 ubiquitin-protein ligase HERC4 isoform X1"/>
    <property type="match status" value="1"/>
</dbReference>
<evidence type="ECO:0000259" key="6">
    <source>
        <dbReference type="PROSITE" id="PS50237"/>
    </source>
</evidence>
<evidence type="ECO:0000256" key="5">
    <source>
        <dbReference type="PROSITE-ProRule" id="PRU00104"/>
    </source>
</evidence>
<dbReference type="PANTHER" id="PTHR45700:SF3">
    <property type="entry name" value="UBIQUITIN-PROTEIN LIGASE E3B"/>
    <property type="match status" value="1"/>
</dbReference>
<dbReference type="PROSITE" id="PS50237">
    <property type="entry name" value="HECT"/>
    <property type="match status" value="1"/>
</dbReference>
<dbReference type="Gene3D" id="3.30.2410.10">
    <property type="entry name" value="Hect, E3 ligase catalytic domain"/>
    <property type="match status" value="1"/>
</dbReference>
<keyword evidence="3" id="KW-0808">Transferase</keyword>
<keyword evidence="8" id="KW-1185">Reference proteome</keyword>
<comment type="catalytic activity">
    <reaction evidence="1">
        <text>S-ubiquitinyl-[E2 ubiquitin-conjugating enzyme]-L-cysteine + [acceptor protein]-L-lysine = [E2 ubiquitin-conjugating enzyme]-L-cysteine + N(6)-ubiquitinyl-[acceptor protein]-L-lysine.</text>
        <dbReference type="EC" id="2.3.2.26"/>
    </reaction>
</comment>
<sequence>MSILSNTPQCIPFENRVQLFRNFIRIDRSQYCDESRGISIKVFRQRLLEDGFSQLRKFTCSQLKQTVRVKFVDQFGSEEIGIDQNGIFKEFMEDICKQAFSTEFGLFKTTLDGNVTPFLNSVVHDEHLQLFEFIGRMMGKALYEGIVIDIPFALYIYAKLLGRYNYMDDLPSLDPELYRSLTFIKDYEGDCSDLGLDFTISQDIFGHVTNVEIKPGGAHIPLTNDNVFEYIHLMADFRLNQECKDQFQAFICGFRSIIQDQWLHIFSPMELQWLMSGENSKLDIKDLRMHTRYEGGYFDLHRTIRNFWAVLGEFTPKDQSAFLKYVTSCSKVRFFIEGISETKMIKSTFWNADRLPTARTCFNLLKLPSYSKKSTLYKKLLYAIQYGAGFDLS</sequence>
<feature type="active site" description="Glycyl thioester intermediate" evidence="5">
    <location>
        <position position="361"/>
    </location>
</feature>
<dbReference type="GO" id="GO:0061630">
    <property type="term" value="F:ubiquitin protein ligase activity"/>
    <property type="evidence" value="ECO:0007669"/>
    <property type="project" value="UniProtKB-EC"/>
</dbReference>
<dbReference type="Proteomes" id="UP000007241">
    <property type="component" value="Unassembled WGS sequence"/>
</dbReference>
<dbReference type="OMA" id="PPFCVHR"/>
<dbReference type="CDD" id="cd00078">
    <property type="entry name" value="HECTc"/>
    <property type="match status" value="1"/>
</dbReference>
<keyword evidence="4 5" id="KW-0833">Ubl conjugation pathway</keyword>
<evidence type="ECO:0000256" key="1">
    <source>
        <dbReference type="ARBA" id="ARBA00000885"/>
    </source>
</evidence>
<dbReference type="InParanoid" id="F4NTX8"/>
<evidence type="ECO:0000313" key="8">
    <source>
        <dbReference type="Proteomes" id="UP000007241"/>
    </source>
</evidence>
<evidence type="ECO:0000256" key="4">
    <source>
        <dbReference type="ARBA" id="ARBA00022786"/>
    </source>
</evidence>
<dbReference type="Pfam" id="PF00632">
    <property type="entry name" value="HECT"/>
    <property type="match status" value="1"/>
</dbReference>
<dbReference type="GO" id="GO:0000209">
    <property type="term" value="P:protein polyubiquitination"/>
    <property type="evidence" value="ECO:0007669"/>
    <property type="project" value="InterPro"/>
</dbReference>
<dbReference type="HOGENOM" id="CLU_002173_9_3_1"/>
<feature type="domain" description="HECT" evidence="6">
    <location>
        <begin position="59"/>
        <end position="393"/>
    </location>
</feature>
<dbReference type="EMBL" id="GL882879">
    <property type="protein sequence ID" value="EGF84370.1"/>
    <property type="molecule type" value="Genomic_DNA"/>
</dbReference>
<dbReference type="Gene3D" id="3.90.1750.10">
    <property type="entry name" value="Hect, E3 ligase catalytic domains"/>
    <property type="match status" value="1"/>
</dbReference>
<dbReference type="FunFam" id="3.30.2160.10:FF:000002">
    <property type="entry name" value="Putative Ubiquitin-protein ligase E3C"/>
    <property type="match status" value="1"/>
</dbReference>
<accession>F4NTX8</accession>
<dbReference type="InterPro" id="IPR035983">
    <property type="entry name" value="Hect_E3_ubiquitin_ligase"/>
</dbReference>
<dbReference type="GeneID" id="18242330"/>
<evidence type="ECO:0000313" key="7">
    <source>
        <dbReference type="EMBL" id="EGF84370.1"/>
    </source>
</evidence>
<proteinExistence type="predicted"/>
<dbReference type="OrthoDB" id="423283at2759"/>
<organism evidence="7 8">
    <name type="scientific">Batrachochytrium dendrobatidis (strain JAM81 / FGSC 10211)</name>
    <name type="common">Frog chytrid fungus</name>
    <dbReference type="NCBI Taxonomy" id="684364"/>
    <lineage>
        <taxon>Eukaryota</taxon>
        <taxon>Fungi</taxon>
        <taxon>Fungi incertae sedis</taxon>
        <taxon>Chytridiomycota</taxon>
        <taxon>Chytridiomycota incertae sedis</taxon>
        <taxon>Chytridiomycetes</taxon>
        <taxon>Rhizophydiales</taxon>
        <taxon>Rhizophydiales incertae sedis</taxon>
        <taxon>Batrachochytrium</taxon>
    </lineage>
</organism>
<protein>
    <recommendedName>
        <fullName evidence="2">HECT-type E3 ubiquitin transferase</fullName>
        <ecNumber evidence="2">2.3.2.26</ecNumber>
    </recommendedName>
</protein>
<gene>
    <name evidence="7" type="ORF">BATDEDRAFT_8609</name>
</gene>
<dbReference type="InterPro" id="IPR000569">
    <property type="entry name" value="HECT_dom"/>
</dbReference>
<dbReference type="SMART" id="SM00119">
    <property type="entry name" value="HECTc"/>
    <property type="match status" value="1"/>
</dbReference>
<name>F4NTX8_BATDJ</name>
<reference evidence="7 8" key="1">
    <citation type="submission" date="2009-12" db="EMBL/GenBank/DDBJ databases">
        <title>The draft genome of Batrachochytrium dendrobatidis.</title>
        <authorList>
            <consortium name="US DOE Joint Genome Institute (JGI-PGF)"/>
            <person name="Kuo A."/>
            <person name="Salamov A."/>
            <person name="Schmutz J."/>
            <person name="Lucas S."/>
            <person name="Pitluck S."/>
            <person name="Rosenblum E."/>
            <person name="Stajich J."/>
            <person name="Eisen M."/>
            <person name="Grigoriev I.V."/>
        </authorList>
    </citation>
    <scope>NUCLEOTIDE SEQUENCE [LARGE SCALE GENOMIC DNA]</scope>
    <source>
        <strain evidence="8">JAM81 / FGSC 10211</strain>
    </source>
</reference>
<dbReference type="SUPFAM" id="SSF56204">
    <property type="entry name" value="Hect, E3 ligase catalytic domain"/>
    <property type="match status" value="1"/>
</dbReference>